<feature type="compositionally biased region" description="Polar residues" evidence="1">
    <location>
        <begin position="35"/>
        <end position="50"/>
    </location>
</feature>
<organism evidence="2 3">
    <name type="scientific">Trichinella zimbabwensis</name>
    <dbReference type="NCBI Taxonomy" id="268475"/>
    <lineage>
        <taxon>Eukaryota</taxon>
        <taxon>Metazoa</taxon>
        <taxon>Ecdysozoa</taxon>
        <taxon>Nematoda</taxon>
        <taxon>Enoplea</taxon>
        <taxon>Dorylaimia</taxon>
        <taxon>Trichinellida</taxon>
        <taxon>Trichinellidae</taxon>
        <taxon>Trichinella</taxon>
    </lineage>
</organism>
<feature type="region of interest" description="Disordered" evidence="1">
    <location>
        <begin position="15"/>
        <end position="50"/>
    </location>
</feature>
<dbReference type="EMBL" id="JYDP01000071">
    <property type="protein sequence ID" value="KRZ09568.1"/>
    <property type="molecule type" value="Genomic_DNA"/>
</dbReference>
<keyword evidence="3" id="KW-1185">Reference proteome</keyword>
<reference evidence="2 3" key="1">
    <citation type="submission" date="2015-01" db="EMBL/GenBank/DDBJ databases">
        <title>Evolution of Trichinella species and genotypes.</title>
        <authorList>
            <person name="Korhonen P.K."/>
            <person name="Edoardo P."/>
            <person name="Giuseppe L.R."/>
            <person name="Gasser R.B."/>
        </authorList>
    </citation>
    <scope>NUCLEOTIDE SEQUENCE [LARGE SCALE GENOMIC DNA]</scope>
    <source>
        <strain evidence="2">ISS1029</strain>
    </source>
</reference>
<protein>
    <submittedName>
        <fullName evidence="2">Uncharacterized protein</fullName>
    </submittedName>
</protein>
<dbReference type="AlphaFoldDB" id="A0A0V1HH81"/>
<sequence>MPNICTAILHLADGQQARPTANDQQKAPPRMAISIDNSGNSSAPQESTIQQFTSSSALLNDDEQLNSLGPAAWQEEQHSQTSWIISSDVCPGGREQHQPFEINITLPLGLFLRLVLGHAKEEQSFITIHDLFETFSPCKSIDTTSLDTTEVETEEQRPVSG</sequence>
<comment type="caution">
    <text evidence="2">The sequence shown here is derived from an EMBL/GenBank/DDBJ whole genome shotgun (WGS) entry which is preliminary data.</text>
</comment>
<accession>A0A0V1HH81</accession>
<evidence type="ECO:0000313" key="2">
    <source>
        <dbReference type="EMBL" id="KRZ09568.1"/>
    </source>
</evidence>
<proteinExistence type="predicted"/>
<evidence type="ECO:0000313" key="3">
    <source>
        <dbReference type="Proteomes" id="UP000055024"/>
    </source>
</evidence>
<evidence type="ECO:0000256" key="1">
    <source>
        <dbReference type="SAM" id="MobiDB-lite"/>
    </source>
</evidence>
<name>A0A0V1HH81_9BILA</name>
<dbReference type="Proteomes" id="UP000055024">
    <property type="component" value="Unassembled WGS sequence"/>
</dbReference>
<gene>
    <name evidence="2" type="ORF">T11_17782</name>
</gene>